<dbReference type="AlphaFoldDB" id="A0A814FA79"/>
<accession>A0A814FA79</accession>
<dbReference type="EMBL" id="CAJNOH010000269">
    <property type="protein sequence ID" value="CAF0977177.1"/>
    <property type="molecule type" value="Genomic_DNA"/>
</dbReference>
<feature type="region of interest" description="Disordered" evidence="1">
    <location>
        <begin position="461"/>
        <end position="509"/>
    </location>
</feature>
<evidence type="ECO:0000256" key="1">
    <source>
        <dbReference type="SAM" id="MobiDB-lite"/>
    </source>
</evidence>
<evidence type="ECO:0000313" key="3">
    <source>
        <dbReference type="Proteomes" id="UP000663854"/>
    </source>
</evidence>
<feature type="region of interest" description="Disordered" evidence="1">
    <location>
        <begin position="171"/>
        <end position="321"/>
    </location>
</feature>
<evidence type="ECO:0000313" key="2">
    <source>
        <dbReference type="EMBL" id="CAF0977177.1"/>
    </source>
</evidence>
<proteinExistence type="predicted"/>
<reference evidence="2" key="1">
    <citation type="submission" date="2021-02" db="EMBL/GenBank/DDBJ databases">
        <authorList>
            <person name="Nowell W R."/>
        </authorList>
    </citation>
    <scope>NUCLEOTIDE SEQUENCE</scope>
</reference>
<feature type="compositionally biased region" description="Polar residues" evidence="1">
    <location>
        <begin position="271"/>
        <end position="282"/>
    </location>
</feature>
<name>A0A814FA79_9BILA</name>
<feature type="compositionally biased region" description="Polar residues" evidence="1">
    <location>
        <begin position="180"/>
        <end position="194"/>
    </location>
</feature>
<sequence>MQQQITTERQQANDRLQQQLPINTIKETTKPIHYKRVNQISQSAPNRFDKLTGTNQQQWPLRRLHTNLDDFDTHCSLSSCPTYSSLSAHSPETRECATQITTLTPIETVEDNQDLSTDSSLPIDNNQVLVIDEIPTEELELMPISSGFGYYPYNYPTTRRVHRAQPQIVSRAPQFRDKNQNGYNNNSGTKSTGKLSRPRPTAVKQSSPRSDTYALPTKRNEVNTRVSKDDMVSKNSQHIPRKERFARNFSTPPPQQRRTEFAHRNDVTRPVQKNRNLPNDQQDFPRKPLHFANKKTGAYRSSSPPAYYQKSSSLPRNIPQKSRRMRVANNEYIIERRRQPADYIYDDYRTETPVERRRRSQRVVRVLRDTPYQDYDDDDVYYVEPASTRQPRKAQRPSPREYIYVDETSAPTRHHRSGRREVVYIEDDEPQIEYEDEYIYVDENGNEIDFIDEGNPSKQYVEYIDDDDGRDRRRSHKSKILYVDDEPPINQRRNKSKSKHPSSTRIVYE</sequence>
<feature type="compositionally biased region" description="Basic and acidic residues" evidence="1">
    <location>
        <begin position="218"/>
        <end position="232"/>
    </location>
</feature>
<feature type="compositionally biased region" description="Basic residues" evidence="1">
    <location>
        <begin position="492"/>
        <end position="502"/>
    </location>
</feature>
<protein>
    <submittedName>
        <fullName evidence="2">Uncharacterized protein</fullName>
    </submittedName>
</protein>
<feature type="compositionally biased region" description="Polar residues" evidence="1">
    <location>
        <begin position="299"/>
        <end position="315"/>
    </location>
</feature>
<gene>
    <name evidence="2" type="ORF">PYM288_LOCUS13422</name>
</gene>
<organism evidence="2 3">
    <name type="scientific">Rotaria sordida</name>
    <dbReference type="NCBI Taxonomy" id="392033"/>
    <lineage>
        <taxon>Eukaryota</taxon>
        <taxon>Metazoa</taxon>
        <taxon>Spiralia</taxon>
        <taxon>Gnathifera</taxon>
        <taxon>Rotifera</taxon>
        <taxon>Eurotatoria</taxon>
        <taxon>Bdelloidea</taxon>
        <taxon>Philodinida</taxon>
        <taxon>Philodinidae</taxon>
        <taxon>Rotaria</taxon>
    </lineage>
</organism>
<dbReference type="Proteomes" id="UP000663854">
    <property type="component" value="Unassembled WGS sequence"/>
</dbReference>
<feature type="compositionally biased region" description="Basic and acidic residues" evidence="1">
    <location>
        <begin position="257"/>
        <end position="267"/>
    </location>
</feature>
<comment type="caution">
    <text evidence="2">The sequence shown here is derived from an EMBL/GenBank/DDBJ whole genome shotgun (WGS) entry which is preliminary data.</text>
</comment>